<dbReference type="InterPro" id="IPR045864">
    <property type="entry name" value="aa-tRNA-synth_II/BPL/LPL"/>
</dbReference>
<comment type="pathway">
    <text evidence="2">Protein modification; protein lipoylation via exogenous pathway; protein N(6)-(lipoyl)lysine from lipoate: step 1/2.</text>
</comment>
<dbReference type="Gene3D" id="3.30.390.50">
    <property type="entry name" value="CO dehydrogenase flavoprotein, C-terminal domain"/>
    <property type="match status" value="1"/>
</dbReference>
<sequence>MLYIRNQSLDPHYNLALEEYALKNLDPQESYILLWQNAPSVIIGRFQNTLEEINPEYIKEQGIHVVRRMTGGGAVYHDLGNLNFSFIEKSQDGKINFRKFTEPVIKALAKMGVTAEDNGRNDITIDGKKFSGNAQYHFKGKTLHHGTLLYNAKLEDVQAALRVRADKMASKGVKSVRSRVTNIAEYLPRKISLEEFRQQLLEDLFQGGPVQEYKLSPVDEQKIRQLMEEKYLTWEWNYGRSPAFNVVKKGRFAWGGIEMHLNVEKGLIQDCKIYGDFFSNQEMDSLEKQFCGVKFKAEDLAVLLNQVELSQYFGPVSREEFLELLTP</sequence>
<evidence type="ECO:0000256" key="1">
    <source>
        <dbReference type="ARBA" id="ARBA00005085"/>
    </source>
</evidence>
<evidence type="ECO:0000313" key="9">
    <source>
        <dbReference type="EMBL" id="AEG61472.1"/>
    </source>
</evidence>
<dbReference type="Proteomes" id="UP000009234">
    <property type="component" value="Chromosome"/>
</dbReference>
<dbReference type="PROSITE" id="PS51733">
    <property type="entry name" value="BPL_LPL_CATALYTIC"/>
    <property type="match status" value="1"/>
</dbReference>
<evidence type="ECO:0000256" key="4">
    <source>
        <dbReference type="ARBA" id="ARBA00022598"/>
    </source>
</evidence>
<proteinExistence type="predicted"/>
<dbReference type="RefSeq" id="WP_013843218.1">
    <property type="nucleotide sequence ID" value="NC_015589.1"/>
</dbReference>
<dbReference type="GO" id="GO:0017118">
    <property type="term" value="F:lipoyltransferase activity"/>
    <property type="evidence" value="ECO:0007669"/>
    <property type="project" value="TreeGrafter"/>
</dbReference>
<dbReference type="AlphaFoldDB" id="F6DVL2"/>
<dbReference type="EMBL" id="CP002780">
    <property type="protein sequence ID" value="AEG61472.1"/>
    <property type="molecule type" value="Genomic_DNA"/>
</dbReference>
<accession>F6DVL2</accession>
<dbReference type="SUPFAM" id="SSF82649">
    <property type="entry name" value="SufE/NifU"/>
    <property type="match status" value="1"/>
</dbReference>
<evidence type="ECO:0000256" key="6">
    <source>
        <dbReference type="ARBA" id="ARBA00022840"/>
    </source>
</evidence>
<dbReference type="STRING" id="696281.Desru_3266"/>
<comment type="pathway">
    <text evidence="1">Protein modification; protein lipoylation via exogenous pathway; protein N(6)-(lipoyl)lysine from lipoate: step 2/2.</text>
</comment>
<dbReference type="GO" id="GO:0016979">
    <property type="term" value="F:lipoate-protein ligase activity"/>
    <property type="evidence" value="ECO:0007669"/>
    <property type="project" value="UniProtKB-EC"/>
</dbReference>
<evidence type="ECO:0000313" key="10">
    <source>
        <dbReference type="Proteomes" id="UP000009234"/>
    </source>
</evidence>
<evidence type="ECO:0000256" key="2">
    <source>
        <dbReference type="ARBA" id="ARBA00005124"/>
    </source>
</evidence>
<dbReference type="InterPro" id="IPR019491">
    <property type="entry name" value="Lipoate_protein_ligase_C"/>
</dbReference>
<dbReference type="KEGG" id="dru:Desru_3266"/>
<dbReference type="Pfam" id="PF21948">
    <property type="entry name" value="LplA-B_cat"/>
    <property type="match status" value="1"/>
</dbReference>
<dbReference type="SUPFAM" id="SSF55681">
    <property type="entry name" value="Class II aaRS and biotin synthetases"/>
    <property type="match status" value="1"/>
</dbReference>
<keyword evidence="6" id="KW-0067">ATP-binding</keyword>
<reference evidence="9 10" key="2">
    <citation type="journal article" date="2012" name="Stand. Genomic Sci.">
        <title>Complete genome sequence of the sulfate-reducing firmicute Desulfotomaculum ruminis type strain (DL(T)).</title>
        <authorList>
            <person name="Spring S."/>
            <person name="Visser M."/>
            <person name="Lu M."/>
            <person name="Copeland A."/>
            <person name="Lapidus A."/>
            <person name="Lucas S."/>
            <person name="Cheng J.F."/>
            <person name="Han C."/>
            <person name="Tapia R."/>
            <person name="Goodwin L.A."/>
            <person name="Pitluck S."/>
            <person name="Ivanova N."/>
            <person name="Land M."/>
            <person name="Hauser L."/>
            <person name="Larimer F."/>
            <person name="Rohde M."/>
            <person name="Goker M."/>
            <person name="Detter J.C."/>
            <person name="Kyrpides N.C."/>
            <person name="Woyke T."/>
            <person name="Schaap P.J."/>
            <person name="Plugge C.M."/>
            <person name="Muyzer G."/>
            <person name="Kuever J."/>
            <person name="Pereira I.A."/>
            <person name="Parshina S.N."/>
            <person name="Bernier-Latmani R."/>
            <person name="Stams A.J."/>
            <person name="Klenk H.P."/>
        </authorList>
    </citation>
    <scope>NUCLEOTIDE SEQUENCE [LARGE SCALE GENOMIC DNA]</scope>
    <source>
        <strain evidence="10">ATCC 23193 / DSM 2154 / NCIB 8452 / DL</strain>
    </source>
</reference>
<dbReference type="OrthoDB" id="9788148at2"/>
<gene>
    <name evidence="9" type="ordered locus">Desru_3266</name>
</gene>
<dbReference type="EC" id="6.3.1.20" evidence="3"/>
<keyword evidence="9" id="KW-0808">Transferase</keyword>
<dbReference type="HOGENOM" id="CLU_022986_0_2_9"/>
<dbReference type="UniPathway" id="UPA00537">
    <property type="reaction ID" value="UER00594"/>
</dbReference>
<protein>
    <recommendedName>
        <fullName evidence="3">lipoate--protein ligase</fullName>
        <ecNumber evidence="3">6.3.1.20</ecNumber>
    </recommendedName>
</protein>
<evidence type="ECO:0000256" key="5">
    <source>
        <dbReference type="ARBA" id="ARBA00022741"/>
    </source>
</evidence>
<dbReference type="FunFam" id="3.30.930.10:FF:000072">
    <property type="entry name" value="Lipoate--protein ligase"/>
    <property type="match status" value="1"/>
</dbReference>
<dbReference type="eggNOG" id="COG0095">
    <property type="taxonomic scope" value="Bacteria"/>
</dbReference>
<reference evidence="10" key="1">
    <citation type="submission" date="2011-05" db="EMBL/GenBank/DDBJ databases">
        <title>Complete sequence of Desulfotomaculum ruminis DSM 2154.</title>
        <authorList>
            <person name="Lucas S."/>
            <person name="Copeland A."/>
            <person name="Lapidus A."/>
            <person name="Cheng J.-F."/>
            <person name="Goodwin L."/>
            <person name="Pitluck S."/>
            <person name="Lu M."/>
            <person name="Detter J.C."/>
            <person name="Han C."/>
            <person name="Tapia R."/>
            <person name="Land M."/>
            <person name="Hauser L."/>
            <person name="Kyrpides N."/>
            <person name="Ivanova N."/>
            <person name="Mikhailova N."/>
            <person name="Pagani I."/>
            <person name="Stams A.J.M."/>
            <person name="Plugge C.M."/>
            <person name="Muyzer G."/>
            <person name="Kuever J."/>
            <person name="Parshina S.N."/>
            <person name="Ivanova A.E."/>
            <person name="Nazina T.N."/>
            <person name="Brambilla E."/>
            <person name="Spring S."/>
            <person name="Klenk H.-P."/>
            <person name="Woyke T."/>
        </authorList>
    </citation>
    <scope>NUCLEOTIDE SEQUENCE [LARGE SCALE GENOMIC DNA]</scope>
    <source>
        <strain evidence="10">ATCC 23193 / DSM 2154 / NCIB 8452 / DL</strain>
    </source>
</reference>
<evidence type="ECO:0000256" key="7">
    <source>
        <dbReference type="ARBA" id="ARBA00048037"/>
    </source>
</evidence>
<evidence type="ECO:0000259" key="8">
    <source>
        <dbReference type="PROSITE" id="PS51733"/>
    </source>
</evidence>
<keyword evidence="5" id="KW-0547">Nucleotide-binding</keyword>
<dbReference type="PANTHER" id="PTHR12561:SF3">
    <property type="entry name" value="LIPOYLTRANSFERASE 1, MITOCHONDRIAL"/>
    <property type="match status" value="1"/>
</dbReference>
<evidence type="ECO:0000256" key="3">
    <source>
        <dbReference type="ARBA" id="ARBA00012367"/>
    </source>
</evidence>
<dbReference type="PANTHER" id="PTHR12561">
    <property type="entry name" value="LIPOATE-PROTEIN LIGASE"/>
    <property type="match status" value="1"/>
</dbReference>
<dbReference type="GO" id="GO:0009249">
    <property type="term" value="P:protein lipoylation"/>
    <property type="evidence" value="ECO:0007669"/>
    <property type="project" value="InterPro"/>
</dbReference>
<keyword evidence="4 9" id="KW-0436">Ligase</keyword>
<comment type="catalytic activity">
    <reaction evidence="7">
        <text>L-lysyl-[lipoyl-carrier protein] + (R)-lipoate + ATP = N(6)-[(R)-lipoyl]-L-lysyl-[lipoyl-carrier protein] + AMP + diphosphate + H(+)</text>
        <dbReference type="Rhea" id="RHEA:49288"/>
        <dbReference type="Rhea" id="RHEA-COMP:10500"/>
        <dbReference type="Rhea" id="RHEA-COMP:10502"/>
        <dbReference type="ChEBI" id="CHEBI:15378"/>
        <dbReference type="ChEBI" id="CHEBI:29969"/>
        <dbReference type="ChEBI" id="CHEBI:30616"/>
        <dbReference type="ChEBI" id="CHEBI:33019"/>
        <dbReference type="ChEBI" id="CHEBI:83088"/>
        <dbReference type="ChEBI" id="CHEBI:83099"/>
        <dbReference type="ChEBI" id="CHEBI:456215"/>
        <dbReference type="EC" id="6.3.1.20"/>
    </reaction>
</comment>
<dbReference type="InterPro" id="IPR004562">
    <property type="entry name" value="LipoylTrfase_LipoateP_Ligase"/>
</dbReference>
<dbReference type="CDD" id="cd16443">
    <property type="entry name" value="LplA"/>
    <property type="match status" value="1"/>
</dbReference>
<dbReference type="Pfam" id="PF10437">
    <property type="entry name" value="Lip_prot_lig_C"/>
    <property type="match status" value="1"/>
</dbReference>
<dbReference type="InterPro" id="IPR004143">
    <property type="entry name" value="BPL_LPL_catalytic"/>
</dbReference>
<feature type="domain" description="BPL/LPL catalytic" evidence="8">
    <location>
        <begin position="26"/>
        <end position="212"/>
    </location>
</feature>
<organism evidence="9 10">
    <name type="scientific">Desulforamulus ruminis (strain ATCC 23193 / DSM 2154 / NCIMB 8452 / DL)</name>
    <name type="common">Desulfotomaculum ruminis</name>
    <dbReference type="NCBI Taxonomy" id="696281"/>
    <lineage>
        <taxon>Bacteria</taxon>
        <taxon>Bacillati</taxon>
        <taxon>Bacillota</taxon>
        <taxon>Clostridia</taxon>
        <taxon>Eubacteriales</taxon>
        <taxon>Peptococcaceae</taxon>
        <taxon>Desulforamulus</taxon>
    </lineage>
</organism>
<dbReference type="GO" id="GO:0005524">
    <property type="term" value="F:ATP binding"/>
    <property type="evidence" value="ECO:0007669"/>
    <property type="project" value="UniProtKB-KW"/>
</dbReference>
<keyword evidence="10" id="KW-1185">Reference proteome</keyword>
<dbReference type="NCBIfam" id="TIGR00545">
    <property type="entry name" value="lipoyltrans"/>
    <property type="match status" value="1"/>
</dbReference>
<dbReference type="GO" id="GO:0005737">
    <property type="term" value="C:cytoplasm"/>
    <property type="evidence" value="ECO:0007669"/>
    <property type="project" value="TreeGrafter"/>
</dbReference>
<name>F6DVL2_DESRL</name>
<dbReference type="Gene3D" id="3.30.930.10">
    <property type="entry name" value="Bira Bifunctional Protein, Domain 2"/>
    <property type="match status" value="1"/>
</dbReference>